<keyword evidence="5" id="KW-1185">Reference proteome</keyword>
<dbReference type="PROSITE" id="PS00018">
    <property type="entry name" value="EF_HAND_1"/>
    <property type="match status" value="1"/>
</dbReference>
<accession>A0A914VL76</accession>
<feature type="domain" description="EF-hand" evidence="4">
    <location>
        <begin position="163"/>
        <end position="198"/>
    </location>
</feature>
<keyword evidence="3" id="KW-0106">Calcium</keyword>
<name>A0A914VL76_9BILA</name>
<dbReference type="Proteomes" id="UP000887566">
    <property type="component" value="Unplaced"/>
</dbReference>
<keyword evidence="2" id="KW-0677">Repeat</keyword>
<keyword evidence="1" id="KW-0479">Metal-binding</keyword>
<dbReference type="PANTHER" id="PTHR23055">
    <property type="entry name" value="CALCIUM BINDING PROTEINS"/>
    <property type="match status" value="1"/>
</dbReference>
<feature type="domain" description="EF-hand" evidence="4">
    <location>
        <begin position="112"/>
        <end position="147"/>
    </location>
</feature>
<dbReference type="Gene3D" id="1.10.238.10">
    <property type="entry name" value="EF-hand"/>
    <property type="match status" value="1"/>
</dbReference>
<dbReference type="WBParaSite" id="PSAMB.scaffold2184size24767.g16769.t1">
    <property type="protein sequence ID" value="PSAMB.scaffold2184size24767.g16769.t1"/>
    <property type="gene ID" value="PSAMB.scaffold2184size24767.g16769"/>
</dbReference>
<dbReference type="PANTHER" id="PTHR23055:SF167">
    <property type="entry name" value="EF-HAND DOMAIN-CONTAINING PROTEIN"/>
    <property type="match status" value="1"/>
</dbReference>
<organism evidence="5 6">
    <name type="scientific">Plectus sambesii</name>
    <dbReference type="NCBI Taxonomy" id="2011161"/>
    <lineage>
        <taxon>Eukaryota</taxon>
        <taxon>Metazoa</taxon>
        <taxon>Ecdysozoa</taxon>
        <taxon>Nematoda</taxon>
        <taxon>Chromadorea</taxon>
        <taxon>Plectida</taxon>
        <taxon>Plectina</taxon>
        <taxon>Plectoidea</taxon>
        <taxon>Plectidae</taxon>
        <taxon>Plectus</taxon>
    </lineage>
</organism>
<reference evidence="6" key="1">
    <citation type="submission" date="2022-11" db="UniProtKB">
        <authorList>
            <consortium name="WormBaseParasite"/>
        </authorList>
    </citation>
    <scope>IDENTIFICATION</scope>
</reference>
<evidence type="ECO:0000313" key="5">
    <source>
        <dbReference type="Proteomes" id="UP000887566"/>
    </source>
</evidence>
<dbReference type="AlphaFoldDB" id="A0A914VL76"/>
<dbReference type="Pfam" id="PF13202">
    <property type="entry name" value="EF-hand_5"/>
    <property type="match status" value="1"/>
</dbReference>
<dbReference type="CDD" id="cd00051">
    <property type="entry name" value="EFh"/>
    <property type="match status" value="2"/>
</dbReference>
<dbReference type="SUPFAM" id="SSF47473">
    <property type="entry name" value="EF-hand"/>
    <property type="match status" value="1"/>
</dbReference>
<dbReference type="PROSITE" id="PS50222">
    <property type="entry name" value="EF_HAND_2"/>
    <property type="match status" value="3"/>
</dbReference>
<dbReference type="PRINTS" id="PR00450">
    <property type="entry name" value="RECOVERIN"/>
</dbReference>
<evidence type="ECO:0000256" key="2">
    <source>
        <dbReference type="ARBA" id="ARBA00022737"/>
    </source>
</evidence>
<evidence type="ECO:0000256" key="3">
    <source>
        <dbReference type="ARBA" id="ARBA00022837"/>
    </source>
</evidence>
<proteinExistence type="predicted"/>
<evidence type="ECO:0000259" key="4">
    <source>
        <dbReference type="PROSITE" id="PS50222"/>
    </source>
</evidence>
<protein>
    <submittedName>
        <fullName evidence="6">EF-hand domain-containing protein</fullName>
    </submittedName>
</protein>
<dbReference type="InterPro" id="IPR002048">
    <property type="entry name" value="EF_hand_dom"/>
</dbReference>
<evidence type="ECO:0000256" key="1">
    <source>
        <dbReference type="ARBA" id="ARBA00022723"/>
    </source>
</evidence>
<dbReference type="SMART" id="SM00054">
    <property type="entry name" value="EFh"/>
    <property type="match status" value="3"/>
</dbReference>
<dbReference type="GO" id="GO:0005509">
    <property type="term" value="F:calcium ion binding"/>
    <property type="evidence" value="ECO:0007669"/>
    <property type="project" value="InterPro"/>
</dbReference>
<evidence type="ECO:0000313" key="6">
    <source>
        <dbReference type="WBParaSite" id="PSAMB.scaffold2184size24767.g16769.t1"/>
    </source>
</evidence>
<sequence length="230" mass="26680">MFGTTAPIPDVEFEDLEEMPVFNQMPPRLDSLCATTKFSRREIKLFYQAFKTECPNGRMSIVEFNKIYNYFFPTCRSKDFAGRAFSAFDKKKDGMIDFEGLVTILSDLWHGSHETKIEWAFDLMDRDGKGAIDFEDFLSYLCSVFDLIGYLPSDLRRFRRQSEFRERASELFARLDADRDGIISRRDFMESCLNSELIVSSMNCLQETVHTDSQDKASFGSISFFDDSKD</sequence>
<dbReference type="InterPro" id="IPR028846">
    <property type="entry name" value="Recoverin"/>
</dbReference>
<dbReference type="Pfam" id="PF13499">
    <property type="entry name" value="EF-hand_7"/>
    <property type="match status" value="1"/>
</dbReference>
<feature type="domain" description="EF-hand" evidence="4">
    <location>
        <begin position="76"/>
        <end position="111"/>
    </location>
</feature>
<dbReference type="InterPro" id="IPR011992">
    <property type="entry name" value="EF-hand-dom_pair"/>
</dbReference>
<dbReference type="InterPro" id="IPR018247">
    <property type="entry name" value="EF_Hand_1_Ca_BS"/>
</dbReference>